<dbReference type="InterPro" id="IPR000160">
    <property type="entry name" value="GGDEF_dom"/>
</dbReference>
<feature type="compositionally biased region" description="Low complexity" evidence="1">
    <location>
        <begin position="192"/>
        <end position="203"/>
    </location>
</feature>
<keyword evidence="3" id="KW-0548">Nucleotidyltransferase</keyword>
<dbReference type="Gene3D" id="3.30.70.270">
    <property type="match status" value="1"/>
</dbReference>
<evidence type="ECO:0000256" key="1">
    <source>
        <dbReference type="SAM" id="MobiDB-lite"/>
    </source>
</evidence>
<dbReference type="Pfam" id="PF00990">
    <property type="entry name" value="GGDEF"/>
    <property type="match status" value="1"/>
</dbReference>
<keyword evidence="3" id="KW-0808">Transferase</keyword>
<dbReference type="CDD" id="cd01949">
    <property type="entry name" value="GGDEF"/>
    <property type="match status" value="1"/>
</dbReference>
<protein>
    <submittedName>
        <fullName evidence="3">GGDEF domain-containing protein</fullName>
        <ecNumber evidence="3">2.7.7.65</ecNumber>
    </submittedName>
</protein>
<keyword evidence="4" id="KW-1185">Reference proteome</keyword>
<dbReference type="PROSITE" id="PS50887">
    <property type="entry name" value="GGDEF"/>
    <property type="match status" value="1"/>
</dbReference>
<dbReference type="InterPro" id="IPR029787">
    <property type="entry name" value="Nucleotide_cyclase"/>
</dbReference>
<accession>A0ABW2BX39</accession>
<dbReference type="NCBIfam" id="TIGR00254">
    <property type="entry name" value="GGDEF"/>
    <property type="match status" value="1"/>
</dbReference>
<reference evidence="4" key="1">
    <citation type="journal article" date="2019" name="Int. J. Syst. Evol. Microbiol.">
        <title>The Global Catalogue of Microorganisms (GCM) 10K type strain sequencing project: providing services to taxonomists for standard genome sequencing and annotation.</title>
        <authorList>
            <consortium name="The Broad Institute Genomics Platform"/>
            <consortium name="The Broad Institute Genome Sequencing Center for Infectious Disease"/>
            <person name="Wu L."/>
            <person name="Ma J."/>
        </authorList>
    </citation>
    <scope>NUCLEOTIDE SEQUENCE [LARGE SCALE GENOMIC DNA]</scope>
    <source>
        <strain evidence="4">KCTC 32255</strain>
    </source>
</reference>
<gene>
    <name evidence="3" type="ORF">ACFQGD_10810</name>
</gene>
<feature type="region of interest" description="Disordered" evidence="1">
    <location>
        <begin position="192"/>
        <end position="266"/>
    </location>
</feature>
<dbReference type="PANTHER" id="PTHR44757">
    <property type="entry name" value="DIGUANYLATE CYCLASE DGCP"/>
    <property type="match status" value="1"/>
</dbReference>
<dbReference type="PANTHER" id="PTHR44757:SF2">
    <property type="entry name" value="BIOFILM ARCHITECTURE MAINTENANCE PROTEIN MBAA"/>
    <property type="match status" value="1"/>
</dbReference>
<dbReference type="EC" id="2.7.7.65" evidence="3"/>
<dbReference type="GO" id="GO:0052621">
    <property type="term" value="F:diguanylate cyclase activity"/>
    <property type="evidence" value="ECO:0007669"/>
    <property type="project" value="UniProtKB-EC"/>
</dbReference>
<comment type="caution">
    <text evidence="3">The sequence shown here is derived from an EMBL/GenBank/DDBJ whole genome shotgun (WGS) entry which is preliminary data.</text>
</comment>
<evidence type="ECO:0000259" key="2">
    <source>
        <dbReference type="PROSITE" id="PS50887"/>
    </source>
</evidence>
<evidence type="ECO:0000313" key="4">
    <source>
        <dbReference type="Proteomes" id="UP001596337"/>
    </source>
</evidence>
<dbReference type="EMBL" id="JBHSXX010000001">
    <property type="protein sequence ID" value="MFC6867640.1"/>
    <property type="molecule type" value="Genomic_DNA"/>
</dbReference>
<proteinExistence type="predicted"/>
<feature type="domain" description="GGDEF" evidence="2">
    <location>
        <begin position="67"/>
        <end position="202"/>
    </location>
</feature>
<dbReference type="RefSeq" id="WP_345401187.1">
    <property type="nucleotide sequence ID" value="NZ_BAABLA010000104.1"/>
</dbReference>
<sequence>MIMTAALGVIGALAFWLVIAVRRGRALERRLLAAERAARTDWLTGLANRAGLRRAIDELRAATDRGEHVAAIALDVDGLKPINDQYGHPVGDQVLVEIARRISAVPARITCIARVGGDEFVVLLDSYPHAAKAGHYARWLADELTASIGAIQLADHRHITITASVGVAIQPAHRIDDLLSDADRAMYRAKNAATHAQHAPTAARSQPVGAPRHRLADATEPGWRDDQLVTTERRTDDVHPYPYRGITGALPSPTVRTKPNRPRFVS</sequence>
<name>A0ABW2BX39_9PSEU</name>
<dbReference type="Proteomes" id="UP001596337">
    <property type="component" value="Unassembled WGS sequence"/>
</dbReference>
<organism evidence="3 4">
    <name type="scientific">Haloechinothrix salitolerans</name>
    <dbReference type="NCBI Taxonomy" id="926830"/>
    <lineage>
        <taxon>Bacteria</taxon>
        <taxon>Bacillati</taxon>
        <taxon>Actinomycetota</taxon>
        <taxon>Actinomycetes</taxon>
        <taxon>Pseudonocardiales</taxon>
        <taxon>Pseudonocardiaceae</taxon>
        <taxon>Haloechinothrix</taxon>
    </lineage>
</organism>
<evidence type="ECO:0000313" key="3">
    <source>
        <dbReference type="EMBL" id="MFC6867640.1"/>
    </source>
</evidence>
<dbReference type="InterPro" id="IPR043128">
    <property type="entry name" value="Rev_trsase/Diguanyl_cyclase"/>
</dbReference>
<feature type="compositionally biased region" description="Basic and acidic residues" evidence="1">
    <location>
        <begin position="214"/>
        <end position="239"/>
    </location>
</feature>
<dbReference type="InterPro" id="IPR052155">
    <property type="entry name" value="Biofilm_reg_signaling"/>
</dbReference>
<dbReference type="SUPFAM" id="SSF55073">
    <property type="entry name" value="Nucleotide cyclase"/>
    <property type="match status" value="1"/>
</dbReference>
<dbReference type="SMART" id="SM00267">
    <property type="entry name" value="GGDEF"/>
    <property type="match status" value="1"/>
</dbReference>